<reference evidence="2 3" key="1">
    <citation type="submission" date="2020-06" db="EMBL/GenBank/DDBJ databases">
        <title>Methanolobus halotolerans sp. nov., isolated from a saline lake Tus in Siberia.</title>
        <authorList>
            <person name="Shen Y."/>
            <person name="Chen S.-C."/>
            <person name="Lai M.-C."/>
            <person name="Huang H.-H."/>
            <person name="Chiu H.-H."/>
            <person name="Tang S.-L."/>
            <person name="Rogozin D.Y."/>
            <person name="Degermendzhy A.G."/>
        </authorList>
    </citation>
    <scope>NUCLEOTIDE SEQUENCE [LARGE SCALE GENOMIC DNA]</scope>
    <source>
        <strain evidence="2 3">DSM 21339</strain>
    </source>
</reference>
<dbReference type="SUPFAM" id="SSF143100">
    <property type="entry name" value="TTHA1013/TTHA0281-like"/>
    <property type="match status" value="1"/>
</dbReference>
<accession>A0A7D5I110</accession>
<evidence type="ECO:0000313" key="3">
    <source>
        <dbReference type="Proteomes" id="UP000509594"/>
    </source>
</evidence>
<gene>
    <name evidence="2" type="ORF">HWN40_08120</name>
</gene>
<dbReference type="PANTHER" id="PTHR34504:SF2">
    <property type="entry name" value="UPF0150 PROTEIN SSL0259"/>
    <property type="match status" value="1"/>
</dbReference>
<keyword evidence="3" id="KW-1185">Reference proteome</keyword>
<dbReference type="AlphaFoldDB" id="A0A7D5I110"/>
<dbReference type="RefSeq" id="WP_176965262.1">
    <property type="nucleotide sequence ID" value="NZ_CP058215.1"/>
</dbReference>
<proteinExistence type="predicted"/>
<feature type="domain" description="HicB-like antitoxin of toxin-antitoxin system" evidence="1">
    <location>
        <begin position="5"/>
        <end position="59"/>
    </location>
</feature>
<dbReference type="InterPro" id="IPR031807">
    <property type="entry name" value="HicB-like"/>
</dbReference>
<dbReference type="Pfam" id="PF15919">
    <property type="entry name" value="HicB_lk_antitox"/>
    <property type="match status" value="1"/>
</dbReference>
<dbReference type="Gene3D" id="3.30.160.250">
    <property type="match status" value="1"/>
</dbReference>
<dbReference type="Proteomes" id="UP000509594">
    <property type="component" value="Chromosome"/>
</dbReference>
<dbReference type="InterPro" id="IPR035069">
    <property type="entry name" value="TTHA1013/TTHA0281-like"/>
</dbReference>
<evidence type="ECO:0000313" key="2">
    <source>
        <dbReference type="EMBL" id="QLC50206.1"/>
    </source>
</evidence>
<dbReference type="PANTHER" id="PTHR34504">
    <property type="entry name" value="ANTITOXIN HICB"/>
    <property type="match status" value="1"/>
</dbReference>
<dbReference type="OrthoDB" id="146249at2157"/>
<dbReference type="KEGG" id="mzi:HWN40_08120"/>
<sequence>MVREFTVVIEQDEDGIYVASVPELEGCHTQAETLDELNVRVREAIELYLDVMSEEDNEKHLDFIGIQKVRVGV</sequence>
<name>A0A7D5I110_9EURY</name>
<dbReference type="EMBL" id="CP058215">
    <property type="protein sequence ID" value="QLC50206.1"/>
    <property type="molecule type" value="Genomic_DNA"/>
</dbReference>
<dbReference type="InterPro" id="IPR051404">
    <property type="entry name" value="TA_system_antitoxin"/>
</dbReference>
<protein>
    <submittedName>
        <fullName evidence="2">Type II toxin-antitoxin system HicB family antitoxin</fullName>
    </submittedName>
</protein>
<evidence type="ECO:0000259" key="1">
    <source>
        <dbReference type="Pfam" id="PF15919"/>
    </source>
</evidence>
<organism evidence="2 3">
    <name type="scientific">Methanolobus zinderi</name>
    <dbReference type="NCBI Taxonomy" id="536044"/>
    <lineage>
        <taxon>Archaea</taxon>
        <taxon>Methanobacteriati</taxon>
        <taxon>Methanobacteriota</taxon>
        <taxon>Stenosarchaea group</taxon>
        <taxon>Methanomicrobia</taxon>
        <taxon>Methanosarcinales</taxon>
        <taxon>Methanosarcinaceae</taxon>
        <taxon>Methanolobus</taxon>
    </lineage>
</organism>
<dbReference type="GeneID" id="55821633"/>